<organism evidence="4 5">
    <name type="scientific">Tetracentron sinense</name>
    <name type="common">Spur-leaf</name>
    <dbReference type="NCBI Taxonomy" id="13715"/>
    <lineage>
        <taxon>Eukaryota</taxon>
        <taxon>Viridiplantae</taxon>
        <taxon>Streptophyta</taxon>
        <taxon>Embryophyta</taxon>
        <taxon>Tracheophyta</taxon>
        <taxon>Spermatophyta</taxon>
        <taxon>Magnoliopsida</taxon>
        <taxon>Trochodendrales</taxon>
        <taxon>Trochodendraceae</taxon>
        <taxon>Tetracentron</taxon>
    </lineage>
</organism>
<keyword evidence="1" id="KW-0175">Coiled coil</keyword>
<dbReference type="PANTHER" id="PTHR48449:SF1">
    <property type="entry name" value="DUF1985 DOMAIN-CONTAINING PROTEIN"/>
    <property type="match status" value="1"/>
</dbReference>
<proteinExistence type="predicted"/>
<comment type="caution">
    <text evidence="4">The sequence shown here is derived from an EMBL/GenBank/DDBJ whole genome shotgun (WGS) entry which is preliminary data.</text>
</comment>
<dbReference type="PANTHER" id="PTHR48449">
    <property type="entry name" value="DUF1985 DOMAIN-CONTAINING PROTEIN"/>
    <property type="match status" value="1"/>
</dbReference>
<gene>
    <name evidence="4" type="ORF">HHK36_017783</name>
</gene>
<evidence type="ECO:0000256" key="1">
    <source>
        <dbReference type="SAM" id="Coils"/>
    </source>
</evidence>
<evidence type="ECO:0000256" key="2">
    <source>
        <dbReference type="SAM" id="MobiDB-lite"/>
    </source>
</evidence>
<feature type="domain" description="DUF1985" evidence="3">
    <location>
        <begin position="171"/>
        <end position="249"/>
    </location>
</feature>
<protein>
    <recommendedName>
        <fullName evidence="3">DUF1985 domain-containing protein</fullName>
    </recommendedName>
</protein>
<dbReference type="Pfam" id="PF09331">
    <property type="entry name" value="DUF1985"/>
    <property type="match status" value="1"/>
</dbReference>
<dbReference type="Proteomes" id="UP000655225">
    <property type="component" value="Unassembled WGS sequence"/>
</dbReference>
<keyword evidence="5" id="KW-1185">Reference proteome</keyword>
<feature type="region of interest" description="Disordered" evidence="2">
    <location>
        <begin position="358"/>
        <end position="404"/>
    </location>
</feature>
<evidence type="ECO:0000313" key="4">
    <source>
        <dbReference type="EMBL" id="KAF8396170.1"/>
    </source>
</evidence>
<dbReference type="AlphaFoldDB" id="A0A834YXE8"/>
<feature type="compositionally biased region" description="Acidic residues" evidence="2">
    <location>
        <begin position="363"/>
        <end position="389"/>
    </location>
</feature>
<name>A0A834YXE8_TETSI</name>
<dbReference type="InterPro" id="IPR015410">
    <property type="entry name" value="DUF1985"/>
</dbReference>
<dbReference type="OrthoDB" id="1930729at2759"/>
<feature type="coiled-coil region" evidence="1">
    <location>
        <begin position="428"/>
        <end position="462"/>
    </location>
</feature>
<dbReference type="EMBL" id="JABCRI010000012">
    <property type="protein sequence ID" value="KAF8396170.1"/>
    <property type="molecule type" value="Genomic_DNA"/>
</dbReference>
<sequence>MQVNLRGAGKRLKLWPYALGETYTSESWSTKDREQSEAGLLSMLKVYEHDLSVAERSLLLRNMKQMKPHQLEDYSLLYPQQVSAYKLVTCCSNKLKSLFVQVNPPLHITERERAGVEGRSRGGAIGEGGGVVGGVAAGEGDRRGRDLPQQGVQEKEAGALKQEAGDVEQGTAMRLFNDIKLIKKEHLLNQFLACEDHTDAIKLASVLFVESFLRAKETHTGVNTDYLCLVDDFKLFNKYPWGSVAFKLMKDGLLTALDQRKPKYNIYGCVIAFQIWAFEHIPLLSTLCCRSINNDGSPLPIFPRILKWNNIKYRGYKFLAKHVFNKKRLKLKKELVLTDLEKEEQVVKDVLVRVPSTSMTAAQEEEEEDEEDEEEDEEEVGDEEDEVGFEECSPSTGHNKKSRTKHALDFASMFERLQHIDQQIGELKGELKEQVGQLSIRVDNLSSQFLQFKTELREMKDDRHIQKESCMKEVNQQEDLDMYDGSEMMVDSDPMQNITTQGSQQPKMLQRLSVKSRFLRSPFLVTKKRKRAVPSICIIKPMRRISKEEGKRLAQYLNKEGDKTSPILVYNIAMTPELLYDLATPTRLVTSEIGMDIGLEGGLCLAISPNSGLEIVGFIAIDRYPILIYRNKTNDRSIGMDIGLEGALYLAISLNSGLEIVGFIAIDRYPILIYRNKTNDRSIGMDIGLEGGLCLAISPNSGLEIVGFIAIDRYPILIYRNKTNDRSIGMDIGLEGGLYLAISPNSGLEIFGFIEIDRYPILIYRNKTNDRSVWILAWKVACA</sequence>
<evidence type="ECO:0000259" key="3">
    <source>
        <dbReference type="Pfam" id="PF09331"/>
    </source>
</evidence>
<reference evidence="4 5" key="1">
    <citation type="submission" date="2020-04" db="EMBL/GenBank/DDBJ databases">
        <title>Plant Genome Project.</title>
        <authorList>
            <person name="Zhang R.-G."/>
        </authorList>
    </citation>
    <scope>NUCLEOTIDE SEQUENCE [LARGE SCALE GENOMIC DNA]</scope>
    <source>
        <strain evidence="4">YNK0</strain>
        <tissue evidence="4">Leaf</tissue>
    </source>
</reference>
<evidence type="ECO:0000313" key="5">
    <source>
        <dbReference type="Proteomes" id="UP000655225"/>
    </source>
</evidence>
<accession>A0A834YXE8</accession>